<sequence length="130" mass="14383">MAWISKELSLRFQALSGRNIFDPMRMKAANIYRHFRVQLECLKTFGNGIPVKEPADFCTLGLAYLKCMDEKLQTSDNCTVCGRISIWEGVDVQLGKVGRSAPDHRIGSPPAVARKLRLSQSLAQSAIGSV</sequence>
<comment type="caution">
    <text evidence="1">The sequence shown here is derived from an EMBL/GenBank/DDBJ whole genome shotgun (WGS) entry which is preliminary data.</text>
</comment>
<dbReference type="Proteomes" id="UP001201812">
    <property type="component" value="Unassembled WGS sequence"/>
</dbReference>
<accession>A0AAD4MZT5</accession>
<proteinExistence type="predicted"/>
<protein>
    <submittedName>
        <fullName evidence="1">Uncharacterized protein</fullName>
    </submittedName>
</protein>
<dbReference type="AlphaFoldDB" id="A0AAD4MZT5"/>
<evidence type="ECO:0000313" key="1">
    <source>
        <dbReference type="EMBL" id="KAI1711616.1"/>
    </source>
</evidence>
<name>A0AAD4MZT5_9BILA</name>
<reference evidence="1" key="1">
    <citation type="submission" date="2022-01" db="EMBL/GenBank/DDBJ databases">
        <title>Genome Sequence Resource for Two Populations of Ditylenchus destructor, the Migratory Endoparasitic Phytonematode.</title>
        <authorList>
            <person name="Zhang H."/>
            <person name="Lin R."/>
            <person name="Xie B."/>
        </authorList>
    </citation>
    <scope>NUCLEOTIDE SEQUENCE</scope>
    <source>
        <strain evidence="1">BazhouSP</strain>
    </source>
</reference>
<keyword evidence="2" id="KW-1185">Reference proteome</keyword>
<gene>
    <name evidence="1" type="ORF">DdX_10078</name>
</gene>
<organism evidence="1 2">
    <name type="scientific">Ditylenchus destructor</name>
    <dbReference type="NCBI Taxonomy" id="166010"/>
    <lineage>
        <taxon>Eukaryota</taxon>
        <taxon>Metazoa</taxon>
        <taxon>Ecdysozoa</taxon>
        <taxon>Nematoda</taxon>
        <taxon>Chromadorea</taxon>
        <taxon>Rhabditida</taxon>
        <taxon>Tylenchina</taxon>
        <taxon>Tylenchomorpha</taxon>
        <taxon>Sphaerularioidea</taxon>
        <taxon>Anguinidae</taxon>
        <taxon>Anguininae</taxon>
        <taxon>Ditylenchus</taxon>
    </lineage>
</organism>
<evidence type="ECO:0000313" key="2">
    <source>
        <dbReference type="Proteomes" id="UP001201812"/>
    </source>
</evidence>
<dbReference type="EMBL" id="JAKKPZ010000021">
    <property type="protein sequence ID" value="KAI1711616.1"/>
    <property type="molecule type" value="Genomic_DNA"/>
</dbReference>